<evidence type="ECO:0000313" key="1">
    <source>
        <dbReference type="EMBL" id="KRY46166.1"/>
    </source>
</evidence>
<dbReference type="AlphaFoldDB" id="A0A0V1CA69"/>
<dbReference type="EMBL" id="JYDI01000304">
    <property type="protein sequence ID" value="KRY46166.1"/>
    <property type="molecule type" value="Genomic_DNA"/>
</dbReference>
<reference evidence="1 2" key="1">
    <citation type="submission" date="2015-01" db="EMBL/GenBank/DDBJ databases">
        <title>Evolution of Trichinella species and genotypes.</title>
        <authorList>
            <person name="Korhonen P.K."/>
            <person name="Edoardo P."/>
            <person name="Giuseppe L.R."/>
            <person name="Gasser R.B."/>
        </authorList>
    </citation>
    <scope>NUCLEOTIDE SEQUENCE [LARGE SCALE GENOMIC DNA]</scope>
    <source>
        <strain evidence="1">ISS120</strain>
    </source>
</reference>
<protein>
    <submittedName>
        <fullName evidence="1">Uncharacterized protein</fullName>
    </submittedName>
</protein>
<evidence type="ECO:0000313" key="2">
    <source>
        <dbReference type="Proteomes" id="UP000054653"/>
    </source>
</evidence>
<dbReference type="Proteomes" id="UP000054653">
    <property type="component" value="Unassembled WGS sequence"/>
</dbReference>
<sequence length="140" mass="15361">MLVRLSFENVFNSAVVVDHQISTEVALANDQRKSVIQAIFTSRKFFPDPYGQTSFSIVDHQITSGQHGFGSLPSRQGYRSNPSSQTSVNLSCVEPIWGLSNAYLFHLLPSKATVTSSFYTSAQHEILPGFSGVRASNDFG</sequence>
<gene>
    <name evidence="1" type="ORF">T03_2259</name>
</gene>
<organism evidence="1 2">
    <name type="scientific">Trichinella britovi</name>
    <name type="common">Parasitic roundworm</name>
    <dbReference type="NCBI Taxonomy" id="45882"/>
    <lineage>
        <taxon>Eukaryota</taxon>
        <taxon>Metazoa</taxon>
        <taxon>Ecdysozoa</taxon>
        <taxon>Nematoda</taxon>
        <taxon>Enoplea</taxon>
        <taxon>Dorylaimia</taxon>
        <taxon>Trichinellida</taxon>
        <taxon>Trichinellidae</taxon>
        <taxon>Trichinella</taxon>
    </lineage>
</organism>
<comment type="caution">
    <text evidence="1">The sequence shown here is derived from an EMBL/GenBank/DDBJ whole genome shotgun (WGS) entry which is preliminary data.</text>
</comment>
<accession>A0A0V1CA69</accession>
<keyword evidence="2" id="KW-1185">Reference proteome</keyword>
<name>A0A0V1CA69_TRIBR</name>
<proteinExistence type="predicted"/>